<comment type="subcellular location">
    <subcellularLocation>
        <location evidence="7">Cell membrane</location>
        <topology evidence="7">Multi-pass membrane protein</topology>
    </subcellularLocation>
    <subcellularLocation>
        <location evidence="1">Endomembrane system</location>
        <topology evidence="1">Multi-pass membrane protein</topology>
    </subcellularLocation>
</comment>
<evidence type="ECO:0000313" key="9">
    <source>
        <dbReference type="Proteomes" id="UP000019151"/>
    </source>
</evidence>
<evidence type="ECO:0000313" key="8">
    <source>
        <dbReference type="EMBL" id="AHG88793.1"/>
    </source>
</evidence>
<organism evidence="8 9">
    <name type="scientific">Gemmatirosa kalamazoonensis</name>
    <dbReference type="NCBI Taxonomy" id="861299"/>
    <lineage>
        <taxon>Bacteria</taxon>
        <taxon>Pseudomonadati</taxon>
        <taxon>Gemmatimonadota</taxon>
        <taxon>Gemmatimonadia</taxon>
        <taxon>Gemmatimonadales</taxon>
        <taxon>Gemmatimonadaceae</taxon>
        <taxon>Gemmatirosa</taxon>
    </lineage>
</organism>
<feature type="transmembrane region" description="Helical" evidence="7">
    <location>
        <begin position="112"/>
        <end position="134"/>
    </location>
</feature>
<evidence type="ECO:0000256" key="5">
    <source>
        <dbReference type="ARBA" id="ARBA00022989"/>
    </source>
</evidence>
<feature type="transmembrane region" description="Helical" evidence="7">
    <location>
        <begin position="141"/>
        <end position="167"/>
    </location>
</feature>
<feature type="transmembrane region" description="Helical" evidence="7">
    <location>
        <begin position="80"/>
        <end position="97"/>
    </location>
</feature>
<evidence type="ECO:0000256" key="3">
    <source>
        <dbReference type="ARBA" id="ARBA00022596"/>
    </source>
</evidence>
<dbReference type="GO" id="GO:0015099">
    <property type="term" value="F:nickel cation transmembrane transporter activity"/>
    <property type="evidence" value="ECO:0007669"/>
    <property type="project" value="UniProtKB-UniRule"/>
</dbReference>
<dbReference type="RefSeq" id="WP_025410318.1">
    <property type="nucleotide sequence ID" value="NZ_CP007128.1"/>
</dbReference>
<proteinExistence type="inferred from homology"/>
<gene>
    <name evidence="8" type="ORF">J421_1256</name>
</gene>
<dbReference type="EMBL" id="CP007128">
    <property type="protein sequence ID" value="AHG88793.1"/>
    <property type="molecule type" value="Genomic_DNA"/>
</dbReference>
<evidence type="ECO:0000256" key="2">
    <source>
        <dbReference type="ARBA" id="ARBA00022448"/>
    </source>
</evidence>
<keyword evidence="3" id="KW-0533">Nickel</keyword>
<evidence type="ECO:0000256" key="1">
    <source>
        <dbReference type="ARBA" id="ARBA00004127"/>
    </source>
</evidence>
<keyword evidence="2 7" id="KW-0813">Transport</keyword>
<dbReference type="PANTHER" id="PTHR33876:SF4">
    <property type="entry name" value="CHLOROPLAST PROTEIN FOR GROWTH AND FERTILITY 2"/>
    <property type="match status" value="1"/>
</dbReference>
<evidence type="ECO:0000256" key="4">
    <source>
        <dbReference type="ARBA" id="ARBA00022692"/>
    </source>
</evidence>
<dbReference type="InterPro" id="IPR052776">
    <property type="entry name" value="Chloro_ReproSupport/MetalTrans"/>
</dbReference>
<dbReference type="Proteomes" id="UP000019151">
    <property type="component" value="Chromosome"/>
</dbReference>
<keyword evidence="4 7" id="KW-0812">Transmembrane</keyword>
<dbReference type="GO" id="GO:0005886">
    <property type="term" value="C:plasma membrane"/>
    <property type="evidence" value="ECO:0007669"/>
    <property type="project" value="UniProtKB-SubCell"/>
</dbReference>
<accession>W0RHC0</accession>
<name>W0RHC0_9BACT</name>
<dbReference type="InParanoid" id="W0RHC0"/>
<dbReference type="AlphaFoldDB" id="W0RHC0"/>
<keyword evidence="6 7" id="KW-0472">Membrane</keyword>
<dbReference type="InterPro" id="IPR011541">
    <property type="entry name" value="Ni/Co_transpt_high_affinity"/>
</dbReference>
<keyword evidence="9" id="KW-1185">Reference proteome</keyword>
<comment type="similarity">
    <text evidence="7">Belongs to the NiCoT transporter (TC 2.A.52) family.</text>
</comment>
<dbReference type="Pfam" id="PF03824">
    <property type="entry name" value="NicO"/>
    <property type="match status" value="1"/>
</dbReference>
<feature type="transmembrane region" description="Helical" evidence="7">
    <location>
        <begin position="45"/>
        <end position="68"/>
    </location>
</feature>
<dbReference type="GO" id="GO:0012505">
    <property type="term" value="C:endomembrane system"/>
    <property type="evidence" value="ECO:0007669"/>
    <property type="project" value="UniProtKB-SubCell"/>
</dbReference>
<dbReference type="STRING" id="861299.J421_1256"/>
<reference evidence="8 9" key="1">
    <citation type="journal article" date="2014" name="Genome Announc.">
        <title>Genome Sequence and Methylome of Soil Bacterium Gemmatirosa kalamazoonensis KBS708T, a Member of the Rarely Cultivated Gemmatimonadetes Phylum.</title>
        <authorList>
            <person name="Debruyn J.M."/>
            <person name="Radosevich M."/>
            <person name="Wommack K.E."/>
            <person name="Polson S.W."/>
            <person name="Hauser L.J."/>
            <person name="Fawaz M.N."/>
            <person name="Korlach J."/>
            <person name="Tsai Y.C."/>
        </authorList>
    </citation>
    <scope>NUCLEOTIDE SEQUENCE [LARGE SCALE GENOMIC DNA]</scope>
    <source>
        <strain evidence="8 9">KBS708</strain>
    </source>
</reference>
<sequence>MPAFTLLAAFVTSLLLGMRHATDPDHVVAVTTIVSRERSVRRACGIGVLWGLGHTVTLLGVGGAIILFRLALTPRLGLSLELAVAAMLVLLGAMNLLDVRPTPGRLTELRPLLVGVVHGLAGSAGATLLVLPLIDDPRWAVVYLLVFGAGTVVGMALVTLLVAAPAVLAAPRIHGLQRGLRMASGAVSVAFGVWLAHRVGVVDGLFTGVPRWTPD</sequence>
<evidence type="ECO:0000256" key="6">
    <source>
        <dbReference type="ARBA" id="ARBA00023136"/>
    </source>
</evidence>
<keyword evidence="5 7" id="KW-1133">Transmembrane helix</keyword>
<comment type="caution">
    <text evidence="7">Lacks conserved residue(s) required for the propagation of feature annotation.</text>
</comment>
<evidence type="ECO:0000256" key="7">
    <source>
        <dbReference type="RuleBase" id="RU362101"/>
    </source>
</evidence>
<dbReference type="PANTHER" id="PTHR33876">
    <property type="entry name" value="UNNAMED PRODUCT"/>
    <property type="match status" value="1"/>
</dbReference>
<dbReference type="eggNOG" id="COG2215">
    <property type="taxonomic scope" value="Bacteria"/>
</dbReference>
<dbReference type="KEGG" id="gba:J421_1256"/>
<dbReference type="HOGENOM" id="CLU_053247_2_1_0"/>
<dbReference type="OrthoDB" id="9811044at2"/>
<protein>
    <recommendedName>
        <fullName evidence="7">Nickel/cobalt efflux system</fullName>
    </recommendedName>
</protein>